<dbReference type="GO" id="GO:0071555">
    <property type="term" value="P:cell wall organization"/>
    <property type="evidence" value="ECO:0007669"/>
    <property type="project" value="UniProtKB-KW"/>
</dbReference>
<keyword evidence="21" id="KW-1185">Reference proteome</keyword>
<dbReference type="InterPro" id="IPR050396">
    <property type="entry name" value="Glycosyltr_51/Transpeptidase"/>
</dbReference>
<dbReference type="GO" id="GO:0008955">
    <property type="term" value="F:peptidoglycan glycosyltransferase activity"/>
    <property type="evidence" value="ECO:0007669"/>
    <property type="project" value="UniProtKB-EC"/>
</dbReference>
<dbReference type="Pfam" id="PF00905">
    <property type="entry name" value="Transpeptidase"/>
    <property type="match status" value="1"/>
</dbReference>
<evidence type="ECO:0000256" key="15">
    <source>
        <dbReference type="SAM" id="MobiDB-lite"/>
    </source>
</evidence>
<evidence type="ECO:0000256" key="9">
    <source>
        <dbReference type="ARBA" id="ARBA00022960"/>
    </source>
</evidence>
<dbReference type="InterPro" id="IPR023346">
    <property type="entry name" value="Lysozyme-like_dom_sf"/>
</dbReference>
<keyword evidence="16" id="KW-0472">Membrane</keyword>
<evidence type="ECO:0000313" key="21">
    <source>
        <dbReference type="Proteomes" id="UP000013063"/>
    </source>
</evidence>
<dbReference type="InterPro" id="IPR036950">
    <property type="entry name" value="PBP_transglycosylase"/>
</dbReference>
<keyword evidence="6" id="KW-0328">Glycosyltransferase</keyword>
<dbReference type="RefSeq" id="WP_004616341.1">
    <property type="nucleotide sequence ID" value="NZ_APMP01000003.1"/>
</dbReference>
<keyword evidence="9" id="KW-0133">Cell shape</keyword>
<dbReference type="Gene3D" id="3.40.710.10">
    <property type="entry name" value="DD-peptidase/beta-lactamase superfamily"/>
    <property type="match status" value="1"/>
</dbReference>
<keyword evidence="7" id="KW-0808">Transferase</keyword>
<keyword evidence="16" id="KW-0812">Transmembrane</keyword>
<evidence type="ECO:0000256" key="6">
    <source>
        <dbReference type="ARBA" id="ARBA00022676"/>
    </source>
</evidence>
<dbReference type="NCBIfam" id="TIGR02074">
    <property type="entry name" value="PBP_1a_fam"/>
    <property type="match status" value="1"/>
</dbReference>
<keyword evidence="16" id="KW-1133">Transmembrane helix</keyword>
<dbReference type="SUPFAM" id="SSF53955">
    <property type="entry name" value="Lysozyme-like"/>
    <property type="match status" value="1"/>
</dbReference>
<comment type="catalytic activity">
    <reaction evidence="14">
        <text>[GlcNAc-(1-&gt;4)-Mur2Ac(oyl-L-Ala-gamma-D-Glu-L-Lys-D-Ala-D-Ala)](n)-di-trans,octa-cis-undecaprenyl diphosphate + beta-D-GlcNAc-(1-&gt;4)-Mur2Ac(oyl-L-Ala-gamma-D-Glu-L-Lys-D-Ala-D-Ala)-di-trans,octa-cis-undecaprenyl diphosphate = [GlcNAc-(1-&gt;4)-Mur2Ac(oyl-L-Ala-gamma-D-Glu-L-Lys-D-Ala-D-Ala)](n+1)-di-trans,octa-cis-undecaprenyl diphosphate + di-trans,octa-cis-undecaprenyl diphosphate + H(+)</text>
        <dbReference type="Rhea" id="RHEA:23708"/>
        <dbReference type="Rhea" id="RHEA-COMP:9602"/>
        <dbReference type="Rhea" id="RHEA-COMP:9603"/>
        <dbReference type="ChEBI" id="CHEBI:15378"/>
        <dbReference type="ChEBI" id="CHEBI:58405"/>
        <dbReference type="ChEBI" id="CHEBI:60033"/>
        <dbReference type="ChEBI" id="CHEBI:78435"/>
        <dbReference type="EC" id="2.4.99.28"/>
    </reaction>
</comment>
<dbReference type="OrthoDB" id="9766909at2"/>
<keyword evidence="8" id="KW-0378">Hydrolase</keyword>
<comment type="pathway">
    <text evidence="1">Cell wall biogenesis; peptidoglycan biosynthesis.</text>
</comment>
<sequence>MNDWTLPPYKFDDQDPREPAREPRSGAPETPHDPWAQEPPPRDPFQLSDSLPPPPPPPTPPSGPSPDEPFRADLQHTASRKKARKLGWVLGTLAALVLVAVLAVGGGAAYVWTKYLKDTPQLPSREALFAVNRAPGIRFEDRNGQVIATRGPRYGQRITLGSVPNYVPMAFLAAEDRRFYQHGAIDVQGIGRAAWVNWRGGKTRQGASTLTQQLAKGLFLTPDRVVKRKLQEMLLAYRLEKVLTKDEILELYLNRIYFGAGTYGVDGAAQTYFGKPASQLTIAEAALLASLPKAPTRLALTRDMERALARSRLILANMRKEGWITAEQEDQALRDTPRLSGLALQDEGDFGWVLDYATAEAVKVAGQNAPDLVVRLTIDPRLQREGAEIVRQTMATEATRSGATQAALLSLSADGAIRAMVGGTDYGESPFNRAVQAKRQPGSSFKPFIYAAAVEKGVRPTDIRVDEPVKFGDWSPENYSGGYRGPMTVEQALITSTNTIAVKLAQEAGGAAIGDLVRRFGVTSLPPAPDLSVALGSYEVNLLQMTSGFQVFQQGGVRIEPYVIESIATQGGQPIFQHQPPQSDRRVYDIGNASIMVKMMKKVVSDGTAKRAAFGRPAAGKTGTSQNWRDAWFIGFTPDYVTGVWVGNDNEKPMNKVVGGDIPASIWRRFMMTAHQALAVRDFPWLLPDPTPQMSPDPRNGFYETLSAEFARAASELDDTQQANPPAAQPGRPVDQLPY</sequence>
<dbReference type="eggNOG" id="COG0744">
    <property type="taxonomic scope" value="Bacteria"/>
</dbReference>
<evidence type="ECO:0000259" key="19">
    <source>
        <dbReference type="Pfam" id="PF17093"/>
    </source>
</evidence>
<evidence type="ECO:0000259" key="18">
    <source>
        <dbReference type="Pfam" id="PF00912"/>
    </source>
</evidence>
<keyword evidence="11" id="KW-0511">Multifunctional enzyme</keyword>
<feature type="region of interest" description="Disordered" evidence="15">
    <location>
        <begin position="713"/>
        <end position="739"/>
    </location>
</feature>
<comment type="caution">
    <text evidence="20">The sequence shown here is derived from an EMBL/GenBank/DDBJ whole genome shotgun (WGS) entry which is preliminary data.</text>
</comment>
<evidence type="ECO:0000256" key="13">
    <source>
        <dbReference type="ARBA" id="ARBA00034000"/>
    </source>
</evidence>
<dbReference type="PATRIC" id="fig|1292034.3.peg.926"/>
<feature type="transmembrane region" description="Helical" evidence="16">
    <location>
        <begin position="86"/>
        <end position="112"/>
    </location>
</feature>
<dbReference type="InterPro" id="IPR001460">
    <property type="entry name" value="PCN-bd_Tpept"/>
</dbReference>
<feature type="domain" description="Penicillin-binding protein transpeptidase" evidence="17">
    <location>
        <begin position="413"/>
        <end position="642"/>
    </location>
</feature>
<evidence type="ECO:0000313" key="20">
    <source>
        <dbReference type="EMBL" id="ENZ83159.1"/>
    </source>
</evidence>
<dbReference type="GO" id="GO:0009002">
    <property type="term" value="F:serine-type D-Ala-D-Ala carboxypeptidase activity"/>
    <property type="evidence" value="ECO:0007669"/>
    <property type="project" value="UniProtKB-EC"/>
</dbReference>
<dbReference type="PANTHER" id="PTHR32282">
    <property type="entry name" value="BINDING PROTEIN TRANSPEPTIDASE, PUTATIVE-RELATED"/>
    <property type="match status" value="1"/>
</dbReference>
<evidence type="ECO:0000256" key="11">
    <source>
        <dbReference type="ARBA" id="ARBA00023268"/>
    </source>
</evidence>
<reference evidence="20 21" key="1">
    <citation type="journal article" date="2013" name="Genome Announc.">
        <title>Draft Genome Sequence for Caulobacter sp. Strain OR37, a Bacterium Tolerant to Heavy Metals.</title>
        <authorList>
            <person name="Utturkar S.M."/>
            <person name="Bollmann A."/>
            <person name="Brzoska R.M."/>
            <person name="Klingeman D.M."/>
            <person name="Epstein S.E."/>
            <person name="Palumbo A.V."/>
            <person name="Brown S.D."/>
        </authorList>
    </citation>
    <scope>NUCLEOTIDE SEQUENCE [LARGE SCALE GENOMIC DNA]</scope>
    <source>
        <strain evidence="20 21">OR37</strain>
    </source>
</reference>
<evidence type="ECO:0000256" key="12">
    <source>
        <dbReference type="ARBA" id="ARBA00023316"/>
    </source>
</evidence>
<dbReference type="PANTHER" id="PTHR32282:SF33">
    <property type="entry name" value="PEPTIDOGLYCAN GLYCOSYLTRANSFERASE"/>
    <property type="match status" value="1"/>
</dbReference>
<dbReference type="STRING" id="1292034.OR37_00934"/>
<name>R0EMR2_CAUVI</name>
<evidence type="ECO:0000256" key="1">
    <source>
        <dbReference type="ARBA" id="ARBA00004752"/>
    </source>
</evidence>
<feature type="domain" description="Penicillin-binding protein N-terminal" evidence="19">
    <location>
        <begin position="1"/>
        <end position="142"/>
    </location>
</feature>
<evidence type="ECO:0000256" key="8">
    <source>
        <dbReference type="ARBA" id="ARBA00022801"/>
    </source>
</evidence>
<gene>
    <name evidence="20" type="ORF">OR37_00934</name>
</gene>
<dbReference type="InterPro" id="IPR031375">
    <property type="entry name" value="PBP_N"/>
</dbReference>
<keyword evidence="4" id="KW-0121">Carboxypeptidase</keyword>
<dbReference type="GO" id="GO:0009252">
    <property type="term" value="P:peptidoglycan biosynthetic process"/>
    <property type="evidence" value="ECO:0007669"/>
    <property type="project" value="UniProtKB-UniPathway"/>
</dbReference>
<comment type="catalytic activity">
    <reaction evidence="13">
        <text>Preferential cleavage: (Ac)2-L-Lys-D-Ala-|-D-Ala. Also transpeptidation of peptidyl-alanyl moieties that are N-acyl substituents of D-alanine.</text>
        <dbReference type="EC" id="3.4.16.4"/>
    </reaction>
</comment>
<organism evidence="20 21">
    <name type="scientific">Caulobacter vibrioides OR37</name>
    <dbReference type="NCBI Taxonomy" id="1292034"/>
    <lineage>
        <taxon>Bacteria</taxon>
        <taxon>Pseudomonadati</taxon>
        <taxon>Pseudomonadota</taxon>
        <taxon>Alphaproteobacteria</taxon>
        <taxon>Caulobacterales</taxon>
        <taxon>Caulobacteraceae</taxon>
        <taxon>Caulobacter</taxon>
    </lineage>
</organism>
<dbReference type="GO" id="GO:0030288">
    <property type="term" value="C:outer membrane-bounded periplasmic space"/>
    <property type="evidence" value="ECO:0007669"/>
    <property type="project" value="TreeGrafter"/>
</dbReference>
<dbReference type="FunFam" id="1.10.3810.10:FF:000001">
    <property type="entry name" value="Penicillin-binding protein 1A"/>
    <property type="match status" value="1"/>
</dbReference>
<dbReference type="Pfam" id="PF00912">
    <property type="entry name" value="Transgly"/>
    <property type="match status" value="1"/>
</dbReference>
<keyword evidence="12" id="KW-0961">Cell wall biogenesis/degradation</keyword>
<evidence type="ECO:0000256" key="16">
    <source>
        <dbReference type="SAM" id="Phobius"/>
    </source>
</evidence>
<evidence type="ECO:0000256" key="14">
    <source>
        <dbReference type="ARBA" id="ARBA00049902"/>
    </source>
</evidence>
<evidence type="ECO:0000256" key="5">
    <source>
        <dbReference type="ARBA" id="ARBA00022670"/>
    </source>
</evidence>
<dbReference type="SUPFAM" id="SSF56601">
    <property type="entry name" value="beta-lactamase/transpeptidase-like"/>
    <property type="match status" value="1"/>
</dbReference>
<dbReference type="Gene3D" id="1.10.3810.10">
    <property type="entry name" value="Biosynthetic peptidoglycan transglycosylase-like"/>
    <property type="match status" value="1"/>
</dbReference>
<evidence type="ECO:0000256" key="10">
    <source>
        <dbReference type="ARBA" id="ARBA00022984"/>
    </source>
</evidence>
<dbReference type="GO" id="GO:0008360">
    <property type="term" value="P:regulation of cell shape"/>
    <property type="evidence" value="ECO:0007669"/>
    <property type="project" value="UniProtKB-KW"/>
</dbReference>
<dbReference type="GO" id="GO:0006508">
    <property type="term" value="P:proteolysis"/>
    <property type="evidence" value="ECO:0007669"/>
    <property type="project" value="UniProtKB-KW"/>
</dbReference>
<dbReference type="Proteomes" id="UP000013063">
    <property type="component" value="Unassembled WGS sequence"/>
</dbReference>
<protein>
    <submittedName>
        <fullName evidence="20">Penicillin-binding protein, 1A family</fullName>
    </submittedName>
</protein>
<keyword evidence="10" id="KW-0573">Peptidoglycan synthesis</keyword>
<feature type="compositionally biased region" description="Basic and acidic residues" evidence="15">
    <location>
        <begin position="10"/>
        <end position="24"/>
    </location>
</feature>
<dbReference type="GO" id="GO:0008658">
    <property type="term" value="F:penicillin binding"/>
    <property type="evidence" value="ECO:0007669"/>
    <property type="project" value="InterPro"/>
</dbReference>
<feature type="domain" description="Glycosyl transferase family 51" evidence="18">
    <location>
        <begin position="144"/>
        <end position="318"/>
    </location>
</feature>
<evidence type="ECO:0000256" key="7">
    <source>
        <dbReference type="ARBA" id="ARBA00022679"/>
    </source>
</evidence>
<dbReference type="InterPro" id="IPR001264">
    <property type="entry name" value="Glyco_trans_51"/>
</dbReference>
<evidence type="ECO:0000259" key="17">
    <source>
        <dbReference type="Pfam" id="PF00905"/>
    </source>
</evidence>
<accession>R0EMR2</accession>
<feature type="region of interest" description="Disordered" evidence="15">
    <location>
        <begin position="1"/>
        <end position="72"/>
    </location>
</feature>
<dbReference type="UniPathway" id="UPA00219"/>
<dbReference type="Pfam" id="PF17093">
    <property type="entry name" value="PBP_N"/>
    <property type="match status" value="1"/>
</dbReference>
<evidence type="ECO:0000256" key="3">
    <source>
        <dbReference type="ARBA" id="ARBA00007739"/>
    </source>
</evidence>
<dbReference type="InterPro" id="IPR012338">
    <property type="entry name" value="Beta-lactam/transpept-like"/>
</dbReference>
<comment type="similarity">
    <text evidence="3">In the N-terminal section; belongs to the glycosyltransferase 51 family.</text>
</comment>
<evidence type="ECO:0000256" key="4">
    <source>
        <dbReference type="ARBA" id="ARBA00022645"/>
    </source>
</evidence>
<comment type="similarity">
    <text evidence="2">In the C-terminal section; belongs to the transpeptidase family.</text>
</comment>
<proteinExistence type="inferred from homology"/>
<evidence type="ECO:0000256" key="2">
    <source>
        <dbReference type="ARBA" id="ARBA00007090"/>
    </source>
</evidence>
<dbReference type="AlphaFoldDB" id="R0EMR2"/>
<feature type="compositionally biased region" description="Pro residues" evidence="15">
    <location>
        <begin position="51"/>
        <end position="67"/>
    </location>
</feature>
<keyword evidence="5" id="KW-0645">Protease</keyword>
<dbReference type="EMBL" id="APMP01000003">
    <property type="protein sequence ID" value="ENZ83159.1"/>
    <property type="molecule type" value="Genomic_DNA"/>
</dbReference>